<comment type="caution">
    <text evidence="1">The sequence shown here is derived from an EMBL/GenBank/DDBJ whole genome shotgun (WGS) entry which is preliminary data.</text>
</comment>
<dbReference type="AlphaFoldDB" id="A0A0F9N4D9"/>
<proteinExistence type="predicted"/>
<reference evidence="1" key="1">
    <citation type="journal article" date="2015" name="Nature">
        <title>Complex archaea that bridge the gap between prokaryotes and eukaryotes.</title>
        <authorList>
            <person name="Spang A."/>
            <person name="Saw J.H."/>
            <person name="Jorgensen S.L."/>
            <person name="Zaremba-Niedzwiedzka K."/>
            <person name="Martijn J."/>
            <person name="Lind A.E."/>
            <person name="van Eijk R."/>
            <person name="Schleper C."/>
            <person name="Guy L."/>
            <person name="Ettema T.J."/>
        </authorList>
    </citation>
    <scope>NUCLEOTIDE SEQUENCE</scope>
</reference>
<organism evidence="1">
    <name type="scientific">marine sediment metagenome</name>
    <dbReference type="NCBI Taxonomy" id="412755"/>
    <lineage>
        <taxon>unclassified sequences</taxon>
        <taxon>metagenomes</taxon>
        <taxon>ecological metagenomes</taxon>
    </lineage>
</organism>
<sequence length="113" mass="13263">MENWVIARIESLFSKLGIAQINVRMFSIVDHDAKYWNRNYGVDVKDLVEDYTFVKGRVTFYDSGGREKPPPEEEDLLEDSFYRFFHNNYGESDKMIKLNGDKIILINSFIDSP</sequence>
<evidence type="ECO:0000313" key="1">
    <source>
        <dbReference type="EMBL" id="KKM76342.1"/>
    </source>
</evidence>
<gene>
    <name evidence="1" type="ORF">LCGC14_1381110</name>
</gene>
<protein>
    <submittedName>
        <fullName evidence="1">Uncharacterized protein</fullName>
    </submittedName>
</protein>
<name>A0A0F9N4D9_9ZZZZ</name>
<dbReference type="EMBL" id="LAZR01008826">
    <property type="protein sequence ID" value="KKM76342.1"/>
    <property type="molecule type" value="Genomic_DNA"/>
</dbReference>
<accession>A0A0F9N4D9</accession>